<feature type="compositionally biased region" description="Low complexity" evidence="1">
    <location>
        <begin position="37"/>
        <end position="50"/>
    </location>
</feature>
<dbReference type="PROSITE" id="PS51257">
    <property type="entry name" value="PROKAR_LIPOPROTEIN"/>
    <property type="match status" value="1"/>
</dbReference>
<evidence type="ECO:0000313" key="4">
    <source>
        <dbReference type="Proteomes" id="UP000199400"/>
    </source>
</evidence>
<evidence type="ECO:0000256" key="2">
    <source>
        <dbReference type="SAM" id="SignalP"/>
    </source>
</evidence>
<name>A0A1I2BBD6_9BACT</name>
<dbReference type="EMBL" id="FOMX01000015">
    <property type="protein sequence ID" value="SFE52613.1"/>
    <property type="molecule type" value="Genomic_DNA"/>
</dbReference>
<proteinExistence type="predicted"/>
<evidence type="ECO:0000256" key="1">
    <source>
        <dbReference type="SAM" id="MobiDB-lite"/>
    </source>
</evidence>
<dbReference type="AlphaFoldDB" id="A0A1I2BBD6"/>
<feature type="signal peptide" evidence="2">
    <location>
        <begin position="1"/>
        <end position="22"/>
    </location>
</feature>
<feature type="region of interest" description="Disordered" evidence="1">
    <location>
        <begin position="24"/>
        <end position="85"/>
    </location>
</feature>
<organism evidence="3 4">
    <name type="scientific">Nannocystis exedens</name>
    <dbReference type="NCBI Taxonomy" id="54"/>
    <lineage>
        <taxon>Bacteria</taxon>
        <taxon>Pseudomonadati</taxon>
        <taxon>Myxococcota</taxon>
        <taxon>Polyangia</taxon>
        <taxon>Nannocystales</taxon>
        <taxon>Nannocystaceae</taxon>
        <taxon>Nannocystis</taxon>
    </lineage>
</organism>
<feature type="compositionally biased region" description="Pro residues" evidence="1">
    <location>
        <begin position="51"/>
        <end position="81"/>
    </location>
</feature>
<accession>A0A1I2BBD6</accession>
<dbReference type="Proteomes" id="UP000199400">
    <property type="component" value="Unassembled WGS sequence"/>
</dbReference>
<dbReference type="STRING" id="54.SAMN02745121_04537"/>
<protein>
    <recommendedName>
        <fullName evidence="5">SbsA Ig-like domain-containing protein</fullName>
    </recommendedName>
</protein>
<keyword evidence="2" id="KW-0732">Signal</keyword>
<reference evidence="4" key="1">
    <citation type="submission" date="2016-10" db="EMBL/GenBank/DDBJ databases">
        <authorList>
            <person name="Varghese N."/>
            <person name="Submissions S."/>
        </authorList>
    </citation>
    <scope>NUCLEOTIDE SEQUENCE [LARGE SCALE GENOMIC DNA]</scope>
    <source>
        <strain evidence="4">ATCC 25963</strain>
    </source>
</reference>
<evidence type="ECO:0008006" key="5">
    <source>
        <dbReference type="Google" id="ProtNLM"/>
    </source>
</evidence>
<keyword evidence="4" id="KW-1185">Reference proteome</keyword>
<gene>
    <name evidence="3" type="ORF">SAMN02745121_04537</name>
</gene>
<sequence>MLGLRFSRLVHAAIASGALALAACQGGGKGDTDTDTDTGTATEAPTTDDPTGPPIDPTLPLPPDPTNPLPPDPPDPPPADVPPALLGVKLLDPSTLQLSFTEPLAPVDTVNPKRFRLSVAQAYLGNYGGQPSTTLIDPRYYNLEEYCPPNPPPPCYYEPPYYYYCYYGPSCYYQSTGPLVPTSVAPLDGDPTSIVITLSVPIQPFLCNTLQAFEDNPNIQMVLHLHYAAGGLAELQDLTGLALPSLGDAWVKYDGNFYGYEGPAFSNLDPFLPIPCALFDVPAPIPDDSPDIPDSDL</sequence>
<dbReference type="RefSeq" id="WP_177325953.1">
    <property type="nucleotide sequence ID" value="NZ_FOMX01000015.1"/>
</dbReference>
<feature type="chain" id="PRO_5011727281" description="SbsA Ig-like domain-containing protein" evidence="2">
    <location>
        <begin position="23"/>
        <end position="297"/>
    </location>
</feature>
<evidence type="ECO:0000313" key="3">
    <source>
        <dbReference type="EMBL" id="SFE52613.1"/>
    </source>
</evidence>